<organism evidence="1 2">
    <name type="scientific">Merluccius polli</name>
    <name type="common">Benguela hake</name>
    <name type="synonym">Merluccius cadenati</name>
    <dbReference type="NCBI Taxonomy" id="89951"/>
    <lineage>
        <taxon>Eukaryota</taxon>
        <taxon>Metazoa</taxon>
        <taxon>Chordata</taxon>
        <taxon>Craniata</taxon>
        <taxon>Vertebrata</taxon>
        <taxon>Euteleostomi</taxon>
        <taxon>Actinopterygii</taxon>
        <taxon>Neopterygii</taxon>
        <taxon>Teleostei</taxon>
        <taxon>Neoteleostei</taxon>
        <taxon>Acanthomorphata</taxon>
        <taxon>Zeiogadaria</taxon>
        <taxon>Gadariae</taxon>
        <taxon>Gadiformes</taxon>
        <taxon>Gadoidei</taxon>
        <taxon>Merlucciidae</taxon>
        <taxon>Merluccius</taxon>
    </lineage>
</organism>
<gene>
    <name evidence="1" type="ORF">N1851_023106</name>
</gene>
<protein>
    <submittedName>
        <fullName evidence="1">Uncharacterized protein</fullName>
    </submittedName>
</protein>
<dbReference type="InterPro" id="IPR011604">
    <property type="entry name" value="PDDEXK-like_dom_sf"/>
</dbReference>
<dbReference type="Gene3D" id="3.90.320.10">
    <property type="match status" value="2"/>
</dbReference>
<dbReference type="PANTHER" id="PTHR46609:SF7">
    <property type="match status" value="1"/>
</dbReference>
<dbReference type="PANTHER" id="PTHR46609">
    <property type="entry name" value="EXONUCLEASE, PHAGE-TYPE/RECB, C-TERMINAL DOMAIN-CONTAINING PROTEIN"/>
    <property type="match status" value="1"/>
</dbReference>
<name>A0AA47MH75_MERPO</name>
<dbReference type="EMBL" id="JAOPHQ010004276">
    <property type="protein sequence ID" value="KAK0139999.1"/>
    <property type="molecule type" value="Genomic_DNA"/>
</dbReference>
<comment type="caution">
    <text evidence="1">The sequence shown here is derived from an EMBL/GenBank/DDBJ whole genome shotgun (WGS) entry which is preliminary data.</text>
</comment>
<evidence type="ECO:0000313" key="2">
    <source>
        <dbReference type="Proteomes" id="UP001174136"/>
    </source>
</evidence>
<dbReference type="AlphaFoldDB" id="A0AA47MH75"/>
<dbReference type="InterPro" id="IPR051703">
    <property type="entry name" value="NF-kappa-B_Signaling_Reg"/>
</dbReference>
<dbReference type="InterPro" id="IPR011335">
    <property type="entry name" value="Restrct_endonuc-II-like"/>
</dbReference>
<proteinExistence type="predicted"/>
<sequence>MEFPVLGLQLHPQTNDLLLLPLIDPPGPLSADQPYNFPDFPLPAQPFKLLSCAYVALERETRQQDTNKTWHLARAPRLTSSVFKAICSRRADFDALAVRFKDTSSKQTKAMRRGIELEACGSAAVFSHNSESHAPHLGTSSDRRSDGSYRLKEIHAYYYQIIGQLGLTGMPWCDFFVMCAERLPFAADTF</sequence>
<accession>A0AA47MH75</accession>
<keyword evidence="2" id="KW-1185">Reference proteome</keyword>
<reference evidence="1" key="1">
    <citation type="journal article" date="2023" name="Front. Mar. Sci.">
        <title>A new Merluccius polli reference genome to investigate the effects of global change in West African waters.</title>
        <authorList>
            <person name="Mateo J.L."/>
            <person name="Blanco-Fernandez C."/>
            <person name="Garcia-Vazquez E."/>
            <person name="Machado-Schiaffino G."/>
        </authorList>
    </citation>
    <scope>NUCLEOTIDE SEQUENCE</scope>
    <source>
        <strain evidence="1">C29</strain>
        <tissue evidence="1">Fin</tissue>
    </source>
</reference>
<evidence type="ECO:0000313" key="1">
    <source>
        <dbReference type="EMBL" id="KAK0139999.1"/>
    </source>
</evidence>
<dbReference type="GO" id="GO:0006281">
    <property type="term" value="P:DNA repair"/>
    <property type="evidence" value="ECO:0007669"/>
    <property type="project" value="UniProtKB-ARBA"/>
</dbReference>
<dbReference type="SUPFAM" id="SSF52980">
    <property type="entry name" value="Restriction endonuclease-like"/>
    <property type="match status" value="1"/>
</dbReference>
<dbReference type="Proteomes" id="UP001174136">
    <property type="component" value="Unassembled WGS sequence"/>
</dbReference>